<evidence type="ECO:0000313" key="1">
    <source>
        <dbReference type="EMBL" id="PTW48333.1"/>
    </source>
</evidence>
<gene>
    <name evidence="1" type="ORF">C8N38_10885</name>
</gene>
<proteinExistence type="predicted"/>
<dbReference type="EMBL" id="QAYC01000008">
    <property type="protein sequence ID" value="PTW48333.1"/>
    <property type="molecule type" value="Genomic_DNA"/>
</dbReference>
<reference evidence="1 2" key="1">
    <citation type="submission" date="2018-04" db="EMBL/GenBank/DDBJ databases">
        <title>Genomic Encyclopedia of Archaeal and Bacterial Type Strains, Phase II (KMG-II): from individual species to whole genera.</title>
        <authorList>
            <person name="Goeker M."/>
        </authorList>
    </citation>
    <scope>NUCLEOTIDE SEQUENCE [LARGE SCALE GENOMIC DNA]</scope>
    <source>
        <strain evidence="1 2">DSM 19783</strain>
    </source>
</reference>
<dbReference type="Proteomes" id="UP000244037">
    <property type="component" value="Unassembled WGS sequence"/>
</dbReference>
<dbReference type="OrthoDB" id="9906631at2"/>
<accession>A0A8E3AQA7</accession>
<evidence type="ECO:0000313" key="2">
    <source>
        <dbReference type="Proteomes" id="UP000244037"/>
    </source>
</evidence>
<name>A0A8E3AQA7_9RHOB</name>
<sequence>MSRFEIRGPVAGATVNARIRHPDTGNVLVEMARGAWGVTEAVPPTEVGATLAVDIDYGVIGRIPIAMFGDNATGILSVVTRPDPDTAHVSLAPGGDEVYVSTVDRPEIRRDAVRSTDDDEDAPDGGEFVLYAGPEFDDDGWDALTTMCNYRVQRAPGHAFAFQVLVGVTDGDPVLCEITVVPKAGKALSGWSVGRGMKLAVDANGDTVFEPAEEHIDLYVSLSEAAYTMADIVAEASAVVEDIHSGKVDDFIAMQVRDGGVIYGDTVPPDHVTYYGSPSKPIHPEWVRGIVSTLLSSHGFGSVHLFYERGYNYNDGLSEVLAVYPCGQSILHPNLIGAWGTGADPIMHNMNFNMEGGAKKHGVAFRDLEFPISTGISGDGLSNVIIERCNVRGAIYFRKMDTKGRGARVTIRKSKLVQAFDTNGGLDSANPDFWRGDHRPSCIKPGGGSSGTIIQENIIAWGGMGPGWLNTYGPDGIPSKDDAYGYLPNNSDPRLGLNGYAPPGPNLLTHPIYFDSFNRHILMRDNFVFGSGGSLIQLRGGAVMRNCAFAFGNQMWNVGKGDFNNYNDAMFEAQTTDGHRSLCQDVVATHAGYMDGPNAGNSMSQGVRVSSPLVSFDRVLVLHDLNPNDPNGAARLVSDWDGEVHARRDGFGYTDEQFAPGAYLAGFKGRERDLLSYWGDQVYNPGALDLSNVNDATIFRWYDAQRGNAPDTTTDILDIYWWLRDLPPDEIKSTVDSFMAFMQAPFGIARRWRTAAAACSFVPDLAEDGCRWDNPNNWGRDLIPGSFAGDTVAINGHEVFFQDHTLTVAGLDLGAGGHLHAVNGRLDVAAAPTCTGSGAITVDETGQVWLAGYNGSAPLSVRVLGGRFANTDAFAGPADIVVNSANDRKGRNEPKETCEFLCGHGAAVMTIKAGHVFEIVGGGPRVGFDGLGGAAAGLVVEDGGTLRFTAGGDGRVATLREFRSGANGTAGPDVVSSVTLASGSTLEVDCRSIMVAGTYTLLSVDSLTTTGATLTAINVPSGLSASFPAASGGVQTMVLS</sequence>
<dbReference type="RefSeq" id="WP_108027399.1">
    <property type="nucleotide sequence ID" value="NZ_QAYC01000008.1"/>
</dbReference>
<comment type="caution">
    <text evidence="1">The sequence shown here is derived from an EMBL/GenBank/DDBJ whole genome shotgun (WGS) entry which is preliminary data.</text>
</comment>
<protein>
    <submittedName>
        <fullName evidence="1">Uncharacterized protein</fullName>
    </submittedName>
</protein>
<dbReference type="AlphaFoldDB" id="A0A8E3AQA7"/>
<keyword evidence="2" id="KW-1185">Reference proteome</keyword>
<organism evidence="1 2">
    <name type="scientific">Rhodovulum kholense</name>
    <dbReference type="NCBI Taxonomy" id="453584"/>
    <lineage>
        <taxon>Bacteria</taxon>
        <taxon>Pseudomonadati</taxon>
        <taxon>Pseudomonadota</taxon>
        <taxon>Alphaproteobacteria</taxon>
        <taxon>Rhodobacterales</taxon>
        <taxon>Paracoccaceae</taxon>
        <taxon>Rhodovulum</taxon>
    </lineage>
</organism>